<sequence>MGFGKSLDAEIGNETSWVSVGTGRIAAWSTVSVESGSGDDDEYVPKSNFDPF</sequence>
<keyword evidence="8" id="KW-1185">Reference proteome</keyword>
<dbReference type="EMBL" id="RCMG01000285">
    <property type="protein sequence ID" value="KAG2857566.1"/>
    <property type="molecule type" value="Genomic_DNA"/>
</dbReference>
<dbReference type="Proteomes" id="UP000735874">
    <property type="component" value="Unassembled WGS sequence"/>
</dbReference>
<evidence type="ECO:0000313" key="5">
    <source>
        <dbReference type="EMBL" id="KAG2982705.1"/>
    </source>
</evidence>
<dbReference type="Proteomes" id="UP000736787">
    <property type="component" value="Unassembled WGS sequence"/>
</dbReference>
<dbReference type="EMBL" id="RCML01000273">
    <property type="protein sequence ID" value="KAG2982705.1"/>
    <property type="molecule type" value="Genomic_DNA"/>
</dbReference>
<evidence type="ECO:0000313" key="2">
    <source>
        <dbReference type="EMBL" id="KAG2857566.1"/>
    </source>
</evidence>
<name>A0A329SCX9_9STRA</name>
<feature type="region of interest" description="Disordered" evidence="1">
    <location>
        <begin position="33"/>
        <end position="52"/>
    </location>
</feature>
<evidence type="ECO:0000256" key="1">
    <source>
        <dbReference type="SAM" id="MobiDB-lite"/>
    </source>
</evidence>
<proteinExistence type="predicted"/>
<evidence type="ECO:0000313" key="3">
    <source>
        <dbReference type="EMBL" id="KAG2922361.1"/>
    </source>
</evidence>
<dbReference type="Proteomes" id="UP000774804">
    <property type="component" value="Unassembled WGS sequence"/>
</dbReference>
<dbReference type="EMBL" id="RCMI01000252">
    <property type="protein sequence ID" value="KAG2922361.1"/>
    <property type="molecule type" value="Genomic_DNA"/>
</dbReference>
<dbReference type="Proteomes" id="UP000251314">
    <property type="component" value="Unassembled WGS sequence"/>
</dbReference>
<dbReference type="OrthoDB" id="10272656at2759"/>
<dbReference type="Proteomes" id="UP000697107">
    <property type="component" value="Unassembled WGS sequence"/>
</dbReference>
<dbReference type="EMBL" id="RCMV01000130">
    <property type="protein sequence ID" value="KAG3223880.1"/>
    <property type="molecule type" value="Genomic_DNA"/>
</dbReference>
<organism evidence="7 8">
    <name type="scientific">Phytophthora cactorum</name>
    <dbReference type="NCBI Taxonomy" id="29920"/>
    <lineage>
        <taxon>Eukaryota</taxon>
        <taxon>Sar</taxon>
        <taxon>Stramenopiles</taxon>
        <taxon>Oomycota</taxon>
        <taxon>Peronosporomycetes</taxon>
        <taxon>Peronosporales</taxon>
        <taxon>Peronosporaceae</taxon>
        <taxon>Phytophthora</taxon>
    </lineage>
</organism>
<evidence type="ECO:0000313" key="8">
    <source>
        <dbReference type="Proteomes" id="UP000251314"/>
    </source>
</evidence>
<evidence type="ECO:0000313" key="7">
    <source>
        <dbReference type="EMBL" id="RAW34723.1"/>
    </source>
</evidence>
<evidence type="ECO:0000313" key="4">
    <source>
        <dbReference type="EMBL" id="KAG2939562.1"/>
    </source>
</evidence>
<dbReference type="EMBL" id="MJFZ01000191">
    <property type="protein sequence ID" value="RAW34723.1"/>
    <property type="molecule type" value="Genomic_DNA"/>
</dbReference>
<protein>
    <submittedName>
        <fullName evidence="7">Uncharacterized protein</fullName>
    </submittedName>
</protein>
<reference evidence="7 8" key="1">
    <citation type="submission" date="2018-01" db="EMBL/GenBank/DDBJ databases">
        <title>Draft genome of the strawberry crown rot pathogen Phytophthora cactorum.</title>
        <authorList>
            <person name="Armitage A.D."/>
            <person name="Lysoe E."/>
            <person name="Nellist C.F."/>
            <person name="Harrison R.J."/>
            <person name="Brurberg M.B."/>
        </authorList>
    </citation>
    <scope>NUCLEOTIDE SEQUENCE [LARGE SCALE GENOMIC DNA]</scope>
    <source>
        <strain evidence="7 8">10300</strain>
    </source>
</reference>
<dbReference type="AlphaFoldDB" id="A0A329SCX9"/>
<reference evidence="2" key="2">
    <citation type="submission" date="2018-10" db="EMBL/GenBank/DDBJ databases">
        <title>Effector identification in a new, highly contiguous assembly of the strawberry crown rot pathogen Phytophthora cactorum.</title>
        <authorList>
            <person name="Armitage A.D."/>
            <person name="Nellist C.F."/>
            <person name="Bates H."/>
            <person name="Vickerstaff R.J."/>
            <person name="Harrison R.J."/>
        </authorList>
    </citation>
    <scope>NUCLEOTIDE SEQUENCE</scope>
    <source>
        <strain evidence="2">15-7</strain>
        <strain evidence="3">4032</strain>
        <strain evidence="4">4040</strain>
        <strain evidence="5">P415</strain>
        <strain evidence="6">P421</strain>
    </source>
</reference>
<gene>
    <name evidence="7" type="ORF">PC110_g8952</name>
    <name evidence="2" type="ORF">PC113_g10585</name>
    <name evidence="3" type="ORF">PC115_g9267</name>
    <name evidence="4" type="ORF">PC117_g10865</name>
    <name evidence="5" type="ORF">PC118_g9821</name>
    <name evidence="6" type="ORF">PC129_g5439</name>
</gene>
<accession>A0A329SCX9</accession>
<dbReference type="VEuPathDB" id="FungiDB:PC110_g8952"/>
<evidence type="ECO:0000313" key="6">
    <source>
        <dbReference type="EMBL" id="KAG3223880.1"/>
    </source>
</evidence>
<dbReference type="EMBL" id="RCMK01000271">
    <property type="protein sequence ID" value="KAG2939562.1"/>
    <property type="molecule type" value="Genomic_DNA"/>
</dbReference>
<dbReference type="Proteomes" id="UP000760860">
    <property type="component" value="Unassembled WGS sequence"/>
</dbReference>
<comment type="caution">
    <text evidence="7">The sequence shown here is derived from an EMBL/GenBank/DDBJ whole genome shotgun (WGS) entry which is preliminary data.</text>
</comment>